<feature type="repeat" description="TPR" evidence="1">
    <location>
        <begin position="180"/>
        <end position="213"/>
    </location>
</feature>
<keyword evidence="3" id="KW-0812">Transmembrane</keyword>
<sequence length="592" mass="64762">MQNMMFNPEMMKLAQEQLSKMSPGDLAKMQQQMMSNPELIKMATESMKSLSPEDMRNAAEQLKYARPEDMVEISEKMAKSTPEEIAAMRTRADAHFTYELKGAEMIKQQGNSLHSQGKYGEAAQKYLLVKKNLKSVPVSKSRKLQLACSLNLMSCYLKTKQYEDCIKEGSEVLAFEPKNVKALYRRGQAYKELGWLEAAVADLGKANSVSPDDETIADALREASEQLSRAGGSPNLSQGITIEEITEEDIQPMPSEFSNALPTEYSVRQPQDIGEYSESQGGSDTQGPSSSSKCLQGQKDNSEAASFHNFISNADPEALTALSAGGMSPDMVKAASDMISGMSPEEIQRMLEMASSLDGKIPASTGDGHNSTARLQTMGMSPDMIKTASDTIRKMSPEELKKMFDMAASMNGKDLPFSMPPDFNSQASQTGSLSGTHASGTSRVPSTTESSDLGDRSYPGLFQDSLTSPSSMNPSTSAASLQEQMRNQMKDPAMRQMFSSMIKNMSPDMMANMSEQFGVKLSREEAAKAQQAMSSISPEDLDRMMRWADRIQKGIDGARKTKNWLLGRPGMILAICMLILAIILQRLGFIGG</sequence>
<accession>A0A3S3MEH2</accession>
<feature type="region of interest" description="Disordered" evidence="2">
    <location>
        <begin position="274"/>
        <end position="300"/>
    </location>
</feature>
<dbReference type="EMBL" id="QPKB01000004">
    <property type="protein sequence ID" value="RWR82139.1"/>
    <property type="molecule type" value="Genomic_DNA"/>
</dbReference>
<feature type="region of interest" description="Disordered" evidence="2">
    <location>
        <begin position="413"/>
        <end position="483"/>
    </location>
</feature>
<feature type="compositionally biased region" description="Polar residues" evidence="2">
    <location>
        <begin position="277"/>
        <end position="299"/>
    </location>
</feature>
<dbReference type="SUPFAM" id="SSF48452">
    <property type="entry name" value="TPR-like"/>
    <property type="match status" value="1"/>
</dbReference>
<feature type="transmembrane region" description="Helical" evidence="3">
    <location>
        <begin position="570"/>
        <end position="589"/>
    </location>
</feature>
<dbReference type="InterPro" id="IPR011990">
    <property type="entry name" value="TPR-like_helical_dom_sf"/>
</dbReference>
<dbReference type="Pfam" id="PF13181">
    <property type="entry name" value="TPR_8"/>
    <property type="match status" value="1"/>
</dbReference>
<feature type="compositionally biased region" description="Polar residues" evidence="2">
    <location>
        <begin position="423"/>
        <end position="451"/>
    </location>
</feature>
<evidence type="ECO:0000256" key="3">
    <source>
        <dbReference type="SAM" id="Phobius"/>
    </source>
</evidence>
<dbReference type="PANTHER" id="PTHR48433:SF1">
    <property type="entry name" value="OUTER ENVELOPE PROTEIN 61-LIKE"/>
    <property type="match status" value="1"/>
</dbReference>
<gene>
    <name evidence="4" type="ORF">CKAN_01085000</name>
</gene>
<dbReference type="AlphaFoldDB" id="A0A3S3MEH2"/>
<reference evidence="4 5" key="1">
    <citation type="journal article" date="2019" name="Nat. Plants">
        <title>Stout camphor tree genome fills gaps in understanding of flowering plant genome evolution.</title>
        <authorList>
            <person name="Chaw S.M."/>
            <person name="Liu Y.C."/>
            <person name="Wu Y.W."/>
            <person name="Wang H.Y."/>
            <person name="Lin C.I."/>
            <person name="Wu C.S."/>
            <person name="Ke H.M."/>
            <person name="Chang L.Y."/>
            <person name="Hsu C.Y."/>
            <person name="Yang H.T."/>
            <person name="Sudianto E."/>
            <person name="Hsu M.H."/>
            <person name="Wu K.P."/>
            <person name="Wang L.N."/>
            <person name="Leebens-Mack J.H."/>
            <person name="Tsai I.J."/>
        </authorList>
    </citation>
    <scope>NUCLEOTIDE SEQUENCE [LARGE SCALE GENOMIC DNA]</scope>
    <source>
        <strain evidence="5">cv. Chaw 1501</strain>
        <tissue evidence="4">Young leaves</tissue>
    </source>
</reference>
<dbReference type="STRING" id="337451.A0A3S3MEH2"/>
<name>A0A3S3MEH2_9MAGN</name>
<dbReference type="PANTHER" id="PTHR48433">
    <property type="entry name" value="OUTER ENVELOPE PROTEIN 61-LIKE"/>
    <property type="match status" value="1"/>
</dbReference>
<dbReference type="InterPro" id="IPR053319">
    <property type="entry name" value="OEP61"/>
</dbReference>
<dbReference type="Gene3D" id="1.25.40.10">
    <property type="entry name" value="Tetratricopeptide repeat domain"/>
    <property type="match status" value="1"/>
</dbReference>
<keyword evidence="3" id="KW-0472">Membrane</keyword>
<dbReference type="OrthoDB" id="245563at2759"/>
<keyword evidence="1" id="KW-0802">TPR repeat</keyword>
<organism evidence="4 5">
    <name type="scientific">Cinnamomum micranthum f. kanehirae</name>
    <dbReference type="NCBI Taxonomy" id="337451"/>
    <lineage>
        <taxon>Eukaryota</taxon>
        <taxon>Viridiplantae</taxon>
        <taxon>Streptophyta</taxon>
        <taxon>Embryophyta</taxon>
        <taxon>Tracheophyta</taxon>
        <taxon>Spermatophyta</taxon>
        <taxon>Magnoliopsida</taxon>
        <taxon>Magnoliidae</taxon>
        <taxon>Laurales</taxon>
        <taxon>Lauraceae</taxon>
        <taxon>Cinnamomum</taxon>
    </lineage>
</organism>
<evidence type="ECO:0000256" key="2">
    <source>
        <dbReference type="SAM" id="MobiDB-lite"/>
    </source>
</evidence>
<evidence type="ECO:0000313" key="5">
    <source>
        <dbReference type="Proteomes" id="UP000283530"/>
    </source>
</evidence>
<keyword evidence="4" id="KW-0261">Viral envelope protein</keyword>
<keyword evidence="5" id="KW-1185">Reference proteome</keyword>
<keyword evidence="4" id="KW-0946">Virion</keyword>
<comment type="caution">
    <text evidence="4">The sequence shown here is derived from an EMBL/GenBank/DDBJ whole genome shotgun (WGS) entry which is preliminary data.</text>
</comment>
<dbReference type="SMART" id="SM00028">
    <property type="entry name" value="TPR"/>
    <property type="match status" value="3"/>
</dbReference>
<dbReference type="PROSITE" id="PS50005">
    <property type="entry name" value="TPR"/>
    <property type="match status" value="1"/>
</dbReference>
<feature type="compositionally biased region" description="Polar residues" evidence="2">
    <location>
        <begin position="464"/>
        <end position="483"/>
    </location>
</feature>
<evidence type="ECO:0000313" key="4">
    <source>
        <dbReference type="EMBL" id="RWR82139.1"/>
    </source>
</evidence>
<keyword evidence="3" id="KW-1133">Transmembrane helix</keyword>
<dbReference type="Proteomes" id="UP000283530">
    <property type="component" value="Unassembled WGS sequence"/>
</dbReference>
<protein>
    <submittedName>
        <fullName evidence="4">Outer envelope protein 61</fullName>
    </submittedName>
</protein>
<evidence type="ECO:0000256" key="1">
    <source>
        <dbReference type="PROSITE-ProRule" id="PRU00339"/>
    </source>
</evidence>
<proteinExistence type="predicted"/>
<dbReference type="InterPro" id="IPR019734">
    <property type="entry name" value="TPR_rpt"/>
</dbReference>